<organism evidence="1 2">
    <name type="scientific">Hymenobacter crusticola</name>
    <dbReference type="NCBI Taxonomy" id="1770526"/>
    <lineage>
        <taxon>Bacteria</taxon>
        <taxon>Pseudomonadati</taxon>
        <taxon>Bacteroidota</taxon>
        <taxon>Cytophagia</taxon>
        <taxon>Cytophagales</taxon>
        <taxon>Hymenobacteraceae</taxon>
        <taxon>Hymenobacter</taxon>
    </lineage>
</organism>
<reference evidence="1 2" key="1">
    <citation type="submission" date="2017-01" db="EMBL/GenBank/DDBJ databases">
        <title>A new Hymenobacter.</title>
        <authorList>
            <person name="Liang Y."/>
            <person name="Feng F."/>
        </authorList>
    </citation>
    <scope>NUCLEOTIDE SEQUENCE [LARGE SCALE GENOMIC DNA]</scope>
    <source>
        <strain evidence="1">MIMBbqt21</strain>
    </source>
</reference>
<protein>
    <recommendedName>
        <fullName evidence="3">STAS/SEC14 domain-containing protein</fullName>
    </recommendedName>
</protein>
<evidence type="ECO:0000313" key="2">
    <source>
        <dbReference type="Proteomes" id="UP000194873"/>
    </source>
</evidence>
<sequence length="128" mass="14960">MEFWHYEAEQVLYARWYGNLTAIEVIKGAQQATALQSWLHCPLLLNDKHQSTGDWSEAMSWLEYEWLPRALKDGLRAVAYVFATDVSNQIVSTEFAKRVQPHLAIKLFYSVPAAWGWLRRQPLPRQRV</sequence>
<dbReference type="EMBL" id="MTSE01000010">
    <property type="protein sequence ID" value="OUJ72563.1"/>
    <property type="molecule type" value="Genomic_DNA"/>
</dbReference>
<dbReference type="AlphaFoldDB" id="A0A243WAR8"/>
<evidence type="ECO:0000313" key="1">
    <source>
        <dbReference type="EMBL" id="OUJ72563.1"/>
    </source>
</evidence>
<dbReference type="Proteomes" id="UP000194873">
    <property type="component" value="Unassembled WGS sequence"/>
</dbReference>
<accession>A0A243WAR8</accession>
<name>A0A243WAR8_9BACT</name>
<gene>
    <name evidence="1" type="ORF">BXP70_18465</name>
</gene>
<keyword evidence="2" id="KW-1185">Reference proteome</keyword>
<evidence type="ECO:0008006" key="3">
    <source>
        <dbReference type="Google" id="ProtNLM"/>
    </source>
</evidence>
<comment type="caution">
    <text evidence="1">The sequence shown here is derived from an EMBL/GenBank/DDBJ whole genome shotgun (WGS) entry which is preliminary data.</text>
</comment>
<proteinExistence type="predicted"/>